<dbReference type="Proteomes" id="UP000807504">
    <property type="component" value="Unassembled WGS sequence"/>
</dbReference>
<dbReference type="Pfam" id="PF07525">
    <property type="entry name" value="SOCS_box"/>
    <property type="match status" value="1"/>
</dbReference>
<dbReference type="AlphaFoldDB" id="A0A8T0EC39"/>
<keyword evidence="3" id="KW-1185">Reference proteome</keyword>
<gene>
    <name evidence="2" type="ORF">HNY73_017912</name>
</gene>
<feature type="domain" description="SOCS box" evidence="1">
    <location>
        <begin position="388"/>
        <end position="432"/>
    </location>
</feature>
<dbReference type="InterPro" id="IPR036036">
    <property type="entry name" value="SOCS_box-like_dom_sf"/>
</dbReference>
<reference evidence="2" key="1">
    <citation type="journal article" date="2020" name="bioRxiv">
        <title>Chromosome-level reference genome of the European wasp spider Argiope bruennichi: a resource for studies on range expansion and evolutionary adaptation.</title>
        <authorList>
            <person name="Sheffer M.M."/>
            <person name="Hoppe A."/>
            <person name="Krehenwinkel H."/>
            <person name="Uhl G."/>
            <person name="Kuss A.W."/>
            <person name="Jensen L."/>
            <person name="Jensen C."/>
            <person name="Gillespie R.G."/>
            <person name="Hoff K.J."/>
            <person name="Prost S."/>
        </authorList>
    </citation>
    <scope>NUCLEOTIDE SEQUENCE</scope>
</reference>
<dbReference type="Gene3D" id="1.10.750.20">
    <property type="entry name" value="SOCS box"/>
    <property type="match status" value="1"/>
</dbReference>
<reference evidence="2" key="2">
    <citation type="submission" date="2020-06" db="EMBL/GenBank/DDBJ databases">
        <authorList>
            <person name="Sheffer M."/>
        </authorList>
    </citation>
    <scope>NUCLEOTIDE SEQUENCE</scope>
</reference>
<comment type="caution">
    <text evidence="2">The sequence shown here is derived from an EMBL/GenBank/DDBJ whole genome shotgun (WGS) entry which is preliminary data.</text>
</comment>
<dbReference type="OrthoDB" id="10533424at2759"/>
<dbReference type="PROSITE" id="PS50225">
    <property type="entry name" value="SOCS"/>
    <property type="match status" value="1"/>
</dbReference>
<evidence type="ECO:0000313" key="2">
    <source>
        <dbReference type="EMBL" id="KAF8770371.1"/>
    </source>
</evidence>
<name>A0A8T0EC39_ARGBR</name>
<dbReference type="SMART" id="SM00969">
    <property type="entry name" value="SOCS_box"/>
    <property type="match status" value="1"/>
</dbReference>
<dbReference type="InterPro" id="IPR001496">
    <property type="entry name" value="SOCS_box"/>
</dbReference>
<dbReference type="SUPFAM" id="SSF158235">
    <property type="entry name" value="SOCS box-like"/>
    <property type="match status" value="1"/>
</dbReference>
<accession>A0A8T0EC39</accession>
<evidence type="ECO:0000313" key="3">
    <source>
        <dbReference type="Proteomes" id="UP000807504"/>
    </source>
</evidence>
<organism evidence="2 3">
    <name type="scientific">Argiope bruennichi</name>
    <name type="common">Wasp spider</name>
    <name type="synonym">Aranea bruennichi</name>
    <dbReference type="NCBI Taxonomy" id="94029"/>
    <lineage>
        <taxon>Eukaryota</taxon>
        <taxon>Metazoa</taxon>
        <taxon>Ecdysozoa</taxon>
        <taxon>Arthropoda</taxon>
        <taxon>Chelicerata</taxon>
        <taxon>Arachnida</taxon>
        <taxon>Araneae</taxon>
        <taxon>Araneomorphae</taxon>
        <taxon>Entelegynae</taxon>
        <taxon>Araneoidea</taxon>
        <taxon>Araneidae</taxon>
        <taxon>Argiope</taxon>
    </lineage>
</organism>
<protein>
    <recommendedName>
        <fullName evidence="1">SOCS box domain-containing protein</fullName>
    </recommendedName>
</protein>
<evidence type="ECO:0000259" key="1">
    <source>
        <dbReference type="PROSITE" id="PS50225"/>
    </source>
</evidence>
<sequence length="432" mass="51554">MNSRLNYLFGFNRCIQPEEKFSKHLTYNRMELFTPADIVQHSFIVMNSISPLNLELCKNYRVGHCPWSREYYPSFSYWEGIIDTKEKCRKIHGNRELLYNLHLDMPQAKDSIPLLNLSQHVLSFDAFRGIYTSSIPIVEVYIRFAFFANKIFQFVEYACKKNYNKLKILAWLMKFDAINPTEFHQMPQSTVNCIADCMYPGVSDAEFAFKCLMKVNFINWIRFNDKPERLANVLYQVHRVGRKPEIMLWCNNMMVQCFFDDSLKYLKVVMKFLDTPKFCDYFKQLLTSKIRFECSRDRPNWRFTNFRTPVEKREILLLLLLWFRVLRFRIGLAAAEAVRLVWESVPDTFLNNEEMTAAYERFSISPEEIAKIYKFYCRAVGKVDSTVEPRSLQHYCRTTVRRILYENNQWLPEGICQIDLPPKLQRYLNLEK</sequence>
<proteinExistence type="predicted"/>
<dbReference type="GO" id="GO:0035556">
    <property type="term" value="P:intracellular signal transduction"/>
    <property type="evidence" value="ECO:0007669"/>
    <property type="project" value="InterPro"/>
</dbReference>
<dbReference type="EMBL" id="JABXBU010002228">
    <property type="protein sequence ID" value="KAF8770371.1"/>
    <property type="molecule type" value="Genomic_DNA"/>
</dbReference>
<dbReference type="CDD" id="cd03716">
    <property type="entry name" value="SOCS_ASB_like"/>
    <property type="match status" value="1"/>
</dbReference>